<evidence type="ECO:0000313" key="2">
    <source>
        <dbReference type="EMBL" id="OXB01962.1"/>
    </source>
</evidence>
<name>A0AB36NXY9_9FLAO</name>
<sequence length="911" mass="97361">MKNKLLPLLLVIGSYSAYSQVGIGKVNPNRSAQLEVFASDKGILIPRVKLTGSTDATSIVNGNVESLMVFNTADVADIKSGYYYWFDNKWNRILISGEASGAAGSVIYNSDTKQFTYIDAAGNTQIVNIADVIKGNETVTTLVNRGEGLYTYKNEEGTEVDINVVGDVVANASTIFNNAEVTNFIKEISEQTAGSVTYNSETKQFSYVDVAGNTQVVNIADVIKGSETVTTLENKGEGLYIYKNEEGTEVNIDVVGDVVANASTIINNSEFKTGITEIIKTDETLTTLDSKGEGVYVYTNEKGDTVTIDVVGDVVANASTIFNNPEVTNFIKEISDQTAGSVTYNSETKQFSYVDVAGNTQVVNIADVIKGSETVTTLENKGEGLYTYKNEEGTEVNIDVVGDVIANASTIINNSEFKTGITEIIKTDETLTTLDSKGEGVYVYTNEKGDAVTIDVVGDVVANASTIFNNPEVTNFIKEISDQTAGSVTYNSETKQFSYVDVAGNTQVVNIADVIKGSETVTTLENKGEGLYTYKNEEGTEVNIDVVGDVVANASTIINNSDFKTGITEIIKTDETLTTLDSKGEGVYVYTNEKGDAVTIDVVGDVVANASTIFNNPEVTNFIKEISDQTAGSVTYNSETKQFSYVDVAGNTQVVNIADVIKGSETVTTLTNNGSGSYTYVNEAGAPSDINVVSDVISNASTIFNNTDVVNELTKIVDSKETITTLVHNTTAKTLVYNGEGEQSTTINLADITTTTPSTVLAVSGTGSTFTAATVNIVPSTVVGDVLTTTAAGVVAWKAPSVMAIEVIKADYTVLPGDYTIIAEGMTSDITINLPDPTLCKGRMLVINQFDMVKADGETALMVNFNHELHYSSANKYSYLAASLFQGATAGSMKVTLQSDGRFWYVITYTM</sequence>
<evidence type="ECO:0000256" key="1">
    <source>
        <dbReference type="SAM" id="SignalP"/>
    </source>
</evidence>
<keyword evidence="1" id="KW-0732">Signal</keyword>
<comment type="caution">
    <text evidence="2">The sequence shown here is derived from an EMBL/GenBank/DDBJ whole genome shotgun (WGS) entry which is preliminary data.</text>
</comment>
<gene>
    <name evidence="2" type="ORF">B0A72_18150</name>
</gene>
<proteinExistence type="predicted"/>
<dbReference type="EMBL" id="MUHB01000018">
    <property type="protein sequence ID" value="OXB01962.1"/>
    <property type="molecule type" value="Genomic_DNA"/>
</dbReference>
<dbReference type="Proteomes" id="UP000198431">
    <property type="component" value="Unassembled WGS sequence"/>
</dbReference>
<dbReference type="RefSeq" id="WP_089075975.1">
    <property type="nucleotide sequence ID" value="NZ_MUHB01000018.1"/>
</dbReference>
<feature type="signal peptide" evidence="1">
    <location>
        <begin position="1"/>
        <end position="19"/>
    </location>
</feature>
<feature type="chain" id="PRO_5044199802" evidence="1">
    <location>
        <begin position="20"/>
        <end position="911"/>
    </location>
</feature>
<dbReference type="AlphaFoldDB" id="A0AB36NXY9"/>
<protein>
    <submittedName>
        <fullName evidence="2">Uncharacterized protein</fullName>
    </submittedName>
</protein>
<organism evidence="2 3">
    <name type="scientific">Flavobacterium pectinovorum</name>
    <dbReference type="NCBI Taxonomy" id="29533"/>
    <lineage>
        <taxon>Bacteria</taxon>
        <taxon>Pseudomonadati</taxon>
        <taxon>Bacteroidota</taxon>
        <taxon>Flavobacteriia</taxon>
        <taxon>Flavobacteriales</taxon>
        <taxon>Flavobacteriaceae</taxon>
        <taxon>Flavobacterium</taxon>
    </lineage>
</organism>
<accession>A0AB36NXY9</accession>
<reference evidence="2 3" key="1">
    <citation type="submission" date="2016-11" db="EMBL/GenBank/DDBJ databases">
        <title>Whole genomes of Flavobacteriaceae.</title>
        <authorList>
            <person name="Stine C."/>
            <person name="Li C."/>
            <person name="Tadesse D."/>
        </authorList>
    </citation>
    <scope>NUCLEOTIDE SEQUENCE [LARGE SCALE GENOMIC DNA]</scope>
    <source>
        <strain evidence="2 3">ATCC 19366</strain>
    </source>
</reference>
<evidence type="ECO:0000313" key="3">
    <source>
        <dbReference type="Proteomes" id="UP000198431"/>
    </source>
</evidence>